<dbReference type="Proteomes" id="UP001140074">
    <property type="component" value="Unassembled WGS sequence"/>
</dbReference>
<feature type="short sequence motif" description="Q motif" evidence="9">
    <location>
        <begin position="57"/>
        <end position="85"/>
    </location>
</feature>
<dbReference type="InterPro" id="IPR014014">
    <property type="entry name" value="RNA_helicase_DEAD_Q_motif"/>
</dbReference>
<sequence length="850" mass="95693">MPKPKSSSKKDKQKKAEFVSATDKRKQRRSDESEVIEKLGQRALEIVSAGPLSSDIKLFTELPISASTLKGLERSHFVEMTEIQHKALPYALARRDVLGAAKTGSGKTLAFLIPILEGLYRSRWTRFDGLGALVISPTRELAMQIFEVLCKIGRYHKFSAGLVIGGKKVDEEKEILSKMNILVCTPGRLLQHMDETVGFDCNNLQVLVLDEADRILDMGFKKTMNAIIANLPRQRQTLLFSATQTKSVKDLARLSLERPEYVGVHEMDKFSTPSKLSQYYMVVDLPQKLDILFSFMKTHVKSKMIIFLSSGKQVRFVYETFCKIQPGIPLLHLHGKQKQMRRVEIFERFMKMTKAALFCTDIASRGLDFPAVDWVVQVDCPEDCDTYLHRVGRTARYDAAGKGLLLLTPGEAPAMSKLLAGKNIPIKEISAKSNKVMTVAKQLQHFCFQDPEIKYLGQRAFVTYVRSVFLQKNKSVFNVDSLPLDEFAESLGLPGAPKIKFVKKTAAGGKNKSYEFDNLLSAEEREKLRQEHVAEIERENAAVDVDSDDDEDDSGLQQVKSKTRVDKMFARKNAGVLTDHYQRLVDHSGGNADDDDDDADFITLKRADHALSDNSDYEDMSSSKEPVVKVIAINPDTGMPIVIPNIPSQEMSKRQLRKVKEKIIKNTRNTKVIFDDDGNARSMYELKDEESFRKQGDMHMLVDEFQQRNRSMMEEIDVGDREVARQKRKEKRVAKKIREREEMAGEGHSESVAVLKTSDDEDEVMYSGSGSDDDSDDFAEEAVSAKPAAHKRASASRYGDDSDSESEGSEAEVDRSHKKRRQGRVLEVDDSAMSLEDQEKLALRLLGGGD</sequence>
<evidence type="ECO:0000256" key="5">
    <source>
        <dbReference type="ARBA" id="ARBA00022801"/>
    </source>
</evidence>
<accession>A0A9W8M3C5</accession>
<evidence type="ECO:0000259" key="12">
    <source>
        <dbReference type="PROSITE" id="PS51192"/>
    </source>
</evidence>
<dbReference type="SUPFAM" id="SSF52540">
    <property type="entry name" value="P-loop containing nucleoside triphosphate hydrolases"/>
    <property type="match status" value="1"/>
</dbReference>
<dbReference type="SMART" id="SM00487">
    <property type="entry name" value="DEXDc"/>
    <property type="match status" value="1"/>
</dbReference>
<comment type="similarity">
    <text evidence="10">Belongs to the DEAD box helicase family.</text>
</comment>
<feature type="compositionally biased region" description="Acidic residues" evidence="11">
    <location>
        <begin position="801"/>
        <end position="811"/>
    </location>
</feature>
<keyword evidence="8 10" id="KW-0694">RNA-binding</keyword>
<gene>
    <name evidence="15" type="primary">DBP4</name>
    <name evidence="15" type="ORF">GGH94_005206</name>
</gene>
<keyword evidence="3" id="KW-0698">rRNA processing</keyword>
<dbReference type="CDD" id="cd18787">
    <property type="entry name" value="SF2_C_DEAD"/>
    <property type="match status" value="1"/>
</dbReference>
<feature type="region of interest" description="Disordered" evidence="11">
    <location>
        <begin position="1"/>
        <end position="34"/>
    </location>
</feature>
<dbReference type="PROSITE" id="PS51192">
    <property type="entry name" value="HELICASE_ATP_BIND_1"/>
    <property type="match status" value="1"/>
</dbReference>
<evidence type="ECO:0000259" key="14">
    <source>
        <dbReference type="PROSITE" id="PS51195"/>
    </source>
</evidence>
<dbReference type="InterPro" id="IPR000629">
    <property type="entry name" value="RNA-helicase_DEAD-box_CS"/>
</dbReference>
<evidence type="ECO:0000256" key="2">
    <source>
        <dbReference type="ARBA" id="ARBA00022517"/>
    </source>
</evidence>
<keyword evidence="7 10" id="KW-0067">ATP-binding</keyword>
<dbReference type="PANTHER" id="PTHR24031">
    <property type="entry name" value="RNA HELICASE"/>
    <property type="match status" value="1"/>
</dbReference>
<evidence type="ECO:0000256" key="3">
    <source>
        <dbReference type="ARBA" id="ARBA00022552"/>
    </source>
</evidence>
<dbReference type="Gene3D" id="3.40.50.300">
    <property type="entry name" value="P-loop containing nucleotide triphosphate hydrolases"/>
    <property type="match status" value="2"/>
</dbReference>
<dbReference type="CDD" id="cd17941">
    <property type="entry name" value="DEADc_DDX10"/>
    <property type="match status" value="1"/>
</dbReference>
<dbReference type="GO" id="GO:0003723">
    <property type="term" value="F:RNA binding"/>
    <property type="evidence" value="ECO:0007669"/>
    <property type="project" value="UniProtKB-UniRule"/>
</dbReference>
<dbReference type="InterPro" id="IPR027417">
    <property type="entry name" value="P-loop_NTPase"/>
</dbReference>
<dbReference type="Pfam" id="PF00271">
    <property type="entry name" value="Helicase_C"/>
    <property type="match status" value="1"/>
</dbReference>
<evidence type="ECO:0000256" key="11">
    <source>
        <dbReference type="SAM" id="MobiDB-lite"/>
    </source>
</evidence>
<evidence type="ECO:0000313" key="15">
    <source>
        <dbReference type="EMBL" id="KAJ2860948.1"/>
    </source>
</evidence>
<evidence type="ECO:0000256" key="9">
    <source>
        <dbReference type="PROSITE-ProRule" id="PRU00552"/>
    </source>
</evidence>
<feature type="compositionally biased region" description="Basic residues" evidence="11">
    <location>
        <begin position="726"/>
        <end position="735"/>
    </location>
</feature>
<evidence type="ECO:0000256" key="8">
    <source>
        <dbReference type="ARBA" id="ARBA00022884"/>
    </source>
</evidence>
<dbReference type="EC" id="3.6.4.13" evidence="10"/>
<protein>
    <recommendedName>
        <fullName evidence="10">ATP-dependent RNA helicase</fullName>
        <ecNumber evidence="10">3.6.4.13</ecNumber>
    </recommendedName>
</protein>
<dbReference type="GO" id="GO:0005730">
    <property type="term" value="C:nucleolus"/>
    <property type="evidence" value="ECO:0007669"/>
    <property type="project" value="UniProtKB-SubCell"/>
</dbReference>
<feature type="compositionally biased region" description="Basic and acidic residues" evidence="11">
    <location>
        <begin position="716"/>
        <end position="725"/>
    </location>
</feature>
<evidence type="ECO:0000256" key="7">
    <source>
        <dbReference type="ARBA" id="ARBA00022840"/>
    </source>
</evidence>
<keyword evidence="4 10" id="KW-0547">Nucleotide-binding</keyword>
<keyword evidence="5 10" id="KW-0378">Hydrolase</keyword>
<dbReference type="InterPro" id="IPR014001">
    <property type="entry name" value="Helicase_ATP-bd"/>
</dbReference>
<evidence type="ECO:0000256" key="6">
    <source>
        <dbReference type="ARBA" id="ARBA00022806"/>
    </source>
</evidence>
<keyword evidence="16" id="KW-1185">Reference proteome</keyword>
<dbReference type="GO" id="GO:0016787">
    <property type="term" value="F:hydrolase activity"/>
    <property type="evidence" value="ECO:0007669"/>
    <property type="project" value="UniProtKB-KW"/>
</dbReference>
<dbReference type="PROSITE" id="PS51195">
    <property type="entry name" value="Q_MOTIF"/>
    <property type="match status" value="1"/>
</dbReference>
<feature type="compositionally biased region" description="Basic and acidic residues" evidence="11">
    <location>
        <begin position="736"/>
        <end position="749"/>
    </location>
</feature>
<dbReference type="Pfam" id="PF13959">
    <property type="entry name" value="CTE_SPB4"/>
    <property type="match status" value="1"/>
</dbReference>
<evidence type="ECO:0000256" key="4">
    <source>
        <dbReference type="ARBA" id="ARBA00022741"/>
    </source>
</evidence>
<dbReference type="GO" id="GO:0003724">
    <property type="term" value="F:RNA helicase activity"/>
    <property type="evidence" value="ECO:0007669"/>
    <property type="project" value="UniProtKB-EC"/>
</dbReference>
<comment type="catalytic activity">
    <reaction evidence="10">
        <text>ATP + H2O = ADP + phosphate + H(+)</text>
        <dbReference type="Rhea" id="RHEA:13065"/>
        <dbReference type="ChEBI" id="CHEBI:15377"/>
        <dbReference type="ChEBI" id="CHEBI:15378"/>
        <dbReference type="ChEBI" id="CHEBI:30616"/>
        <dbReference type="ChEBI" id="CHEBI:43474"/>
        <dbReference type="ChEBI" id="CHEBI:456216"/>
        <dbReference type="EC" id="3.6.4.13"/>
    </reaction>
</comment>
<feature type="compositionally biased region" description="Basic and acidic residues" evidence="11">
    <location>
        <begin position="8"/>
        <end position="17"/>
    </location>
</feature>
<dbReference type="SMART" id="SM01178">
    <property type="entry name" value="DUF4217"/>
    <property type="match status" value="1"/>
</dbReference>
<comment type="domain">
    <text evidence="10">The Q motif is unique to and characteristic of the DEAD box family of RNA helicases and controls ATP binding and hydrolysis.</text>
</comment>
<organism evidence="15 16">
    <name type="scientific">Coemansia aciculifera</name>
    <dbReference type="NCBI Taxonomy" id="417176"/>
    <lineage>
        <taxon>Eukaryota</taxon>
        <taxon>Fungi</taxon>
        <taxon>Fungi incertae sedis</taxon>
        <taxon>Zoopagomycota</taxon>
        <taxon>Kickxellomycotina</taxon>
        <taxon>Kickxellomycetes</taxon>
        <taxon>Kickxellales</taxon>
        <taxon>Kickxellaceae</taxon>
        <taxon>Coemansia</taxon>
    </lineage>
</organism>
<keyword evidence="2" id="KW-0690">Ribosome biogenesis</keyword>
<dbReference type="InterPro" id="IPR025313">
    <property type="entry name" value="SPB4-like_CTE"/>
</dbReference>
<keyword evidence="6 10" id="KW-0347">Helicase</keyword>
<reference evidence="15" key="1">
    <citation type="submission" date="2022-07" db="EMBL/GenBank/DDBJ databases">
        <title>Phylogenomic reconstructions and comparative analyses of Kickxellomycotina fungi.</title>
        <authorList>
            <person name="Reynolds N.K."/>
            <person name="Stajich J.E."/>
            <person name="Barry K."/>
            <person name="Grigoriev I.V."/>
            <person name="Crous P."/>
            <person name="Smith M.E."/>
        </authorList>
    </citation>
    <scope>NUCLEOTIDE SEQUENCE</scope>
    <source>
        <strain evidence="15">RSA 476</strain>
    </source>
</reference>
<dbReference type="EMBL" id="JANBUY010000258">
    <property type="protein sequence ID" value="KAJ2860948.1"/>
    <property type="molecule type" value="Genomic_DNA"/>
</dbReference>
<proteinExistence type="inferred from homology"/>
<feature type="region of interest" description="Disordered" evidence="11">
    <location>
        <begin position="716"/>
        <end position="837"/>
    </location>
</feature>
<evidence type="ECO:0000256" key="1">
    <source>
        <dbReference type="ARBA" id="ARBA00004604"/>
    </source>
</evidence>
<comment type="caution">
    <text evidence="15">The sequence shown here is derived from an EMBL/GenBank/DDBJ whole genome shotgun (WGS) entry which is preliminary data.</text>
</comment>
<dbReference type="PROSITE" id="PS51194">
    <property type="entry name" value="HELICASE_CTER"/>
    <property type="match status" value="1"/>
</dbReference>
<dbReference type="InterPro" id="IPR001650">
    <property type="entry name" value="Helicase_C-like"/>
</dbReference>
<dbReference type="PROSITE" id="PS00039">
    <property type="entry name" value="DEAD_ATP_HELICASE"/>
    <property type="match status" value="1"/>
</dbReference>
<dbReference type="GO" id="GO:0006364">
    <property type="term" value="P:rRNA processing"/>
    <property type="evidence" value="ECO:0007669"/>
    <property type="project" value="UniProtKB-KW"/>
</dbReference>
<evidence type="ECO:0000313" key="16">
    <source>
        <dbReference type="Proteomes" id="UP001140074"/>
    </source>
</evidence>
<evidence type="ECO:0000256" key="10">
    <source>
        <dbReference type="RuleBase" id="RU365068"/>
    </source>
</evidence>
<feature type="domain" description="Helicase C-terminal" evidence="13">
    <location>
        <begin position="288"/>
        <end position="437"/>
    </location>
</feature>
<dbReference type="SMART" id="SM00490">
    <property type="entry name" value="HELICc"/>
    <property type="match status" value="1"/>
</dbReference>
<evidence type="ECO:0000259" key="13">
    <source>
        <dbReference type="PROSITE" id="PS51194"/>
    </source>
</evidence>
<dbReference type="GO" id="GO:0005524">
    <property type="term" value="F:ATP binding"/>
    <property type="evidence" value="ECO:0007669"/>
    <property type="project" value="UniProtKB-UniRule"/>
</dbReference>
<comment type="subcellular location">
    <subcellularLocation>
        <location evidence="1">Nucleus</location>
        <location evidence="1">Nucleolus</location>
    </subcellularLocation>
</comment>
<feature type="compositionally biased region" description="Acidic residues" evidence="11">
    <location>
        <begin position="771"/>
        <end position="780"/>
    </location>
</feature>
<comment type="function">
    <text evidence="10">RNA helicase.</text>
</comment>
<dbReference type="Pfam" id="PF00270">
    <property type="entry name" value="DEAD"/>
    <property type="match status" value="1"/>
</dbReference>
<name>A0A9W8M3C5_9FUNG</name>
<dbReference type="AlphaFoldDB" id="A0A9W8M3C5"/>
<feature type="domain" description="Helicase ATP-binding" evidence="12">
    <location>
        <begin position="88"/>
        <end position="262"/>
    </location>
</feature>
<dbReference type="InterPro" id="IPR011545">
    <property type="entry name" value="DEAD/DEAH_box_helicase_dom"/>
</dbReference>
<feature type="domain" description="DEAD-box RNA helicase Q" evidence="14">
    <location>
        <begin position="57"/>
        <end position="85"/>
    </location>
</feature>